<dbReference type="Proteomes" id="UP000606776">
    <property type="component" value="Unassembled WGS sequence"/>
</dbReference>
<evidence type="ECO:0000313" key="1">
    <source>
        <dbReference type="EMBL" id="MBE9234909.1"/>
    </source>
</evidence>
<accession>A0ABR9V8V0</accession>
<sequence length="96" mass="10864">MRVSTKAITNSTIAVGARAKAISPFKFNLRLSVRFFLCNGFKLERFWLMRLQLQLVISTLRIKSDCAERSAGGDRIFPRMIDNLEVAGDQGVRSQE</sequence>
<dbReference type="EMBL" id="JADEWB010000006">
    <property type="protein sequence ID" value="MBE9234909.1"/>
    <property type="molecule type" value="Genomic_DNA"/>
</dbReference>
<proteinExistence type="predicted"/>
<name>A0ABR9V8V0_9CYAN</name>
<comment type="caution">
    <text evidence="1">The sequence shown here is derived from an EMBL/GenBank/DDBJ whole genome shotgun (WGS) entry which is preliminary data.</text>
</comment>
<organism evidence="1 2">
    <name type="scientific">Sphaerospermopsis aphanizomenoides LEGE 00250</name>
    <dbReference type="NCBI Taxonomy" id="2777972"/>
    <lineage>
        <taxon>Bacteria</taxon>
        <taxon>Bacillati</taxon>
        <taxon>Cyanobacteriota</taxon>
        <taxon>Cyanophyceae</taxon>
        <taxon>Nostocales</taxon>
        <taxon>Aphanizomenonaceae</taxon>
        <taxon>Sphaerospermopsis</taxon>
        <taxon>Sphaerospermopsis aphanizomenoides</taxon>
    </lineage>
</organism>
<gene>
    <name evidence="1" type="ORF">IQ227_02345</name>
</gene>
<keyword evidence="2" id="KW-1185">Reference proteome</keyword>
<reference evidence="1 2" key="1">
    <citation type="submission" date="2020-10" db="EMBL/GenBank/DDBJ databases">
        <authorList>
            <person name="Castelo-Branco R."/>
            <person name="Eusebio N."/>
            <person name="Adriana R."/>
            <person name="Vieira A."/>
            <person name="Brugerolle De Fraissinette N."/>
            <person name="Rezende De Castro R."/>
            <person name="Schneider M.P."/>
            <person name="Vasconcelos V."/>
            <person name="Leao P.N."/>
        </authorList>
    </citation>
    <scope>NUCLEOTIDE SEQUENCE [LARGE SCALE GENOMIC DNA]</scope>
    <source>
        <strain evidence="1 2">LEGE 00250</strain>
    </source>
</reference>
<evidence type="ECO:0000313" key="2">
    <source>
        <dbReference type="Proteomes" id="UP000606776"/>
    </source>
</evidence>
<protein>
    <submittedName>
        <fullName evidence="1">Uncharacterized protein</fullName>
    </submittedName>
</protein>